<name>A0A7K0DF35_9NOCA</name>
<gene>
    <name evidence="2" type="ORF">NRB20_75480</name>
</gene>
<protein>
    <submittedName>
        <fullName evidence="2">Uncharacterized protein</fullName>
    </submittedName>
</protein>
<feature type="transmembrane region" description="Helical" evidence="1">
    <location>
        <begin position="30"/>
        <end position="53"/>
    </location>
</feature>
<sequence length="82" mass="8633">MCSGLGSFAIVAAMAMSGWCGPGLMRSNRPWAPGVVVMVVSGVRITIAVMVVGSRFVMVCRSRSVSVDVMVCSLIEPLGVIW</sequence>
<keyword evidence="3" id="KW-1185">Reference proteome</keyword>
<proteinExistence type="predicted"/>
<evidence type="ECO:0000313" key="3">
    <source>
        <dbReference type="Proteomes" id="UP000438448"/>
    </source>
</evidence>
<evidence type="ECO:0000313" key="2">
    <source>
        <dbReference type="EMBL" id="MQY24413.1"/>
    </source>
</evidence>
<accession>A0A7K0DF35</accession>
<organism evidence="2 3">
    <name type="scientific">Nocardia macrotermitis</name>
    <dbReference type="NCBI Taxonomy" id="2585198"/>
    <lineage>
        <taxon>Bacteria</taxon>
        <taxon>Bacillati</taxon>
        <taxon>Actinomycetota</taxon>
        <taxon>Actinomycetes</taxon>
        <taxon>Mycobacteriales</taxon>
        <taxon>Nocardiaceae</taxon>
        <taxon>Nocardia</taxon>
    </lineage>
</organism>
<dbReference type="EMBL" id="WEGK01000035">
    <property type="protein sequence ID" value="MQY24413.1"/>
    <property type="molecule type" value="Genomic_DNA"/>
</dbReference>
<dbReference type="AlphaFoldDB" id="A0A7K0DF35"/>
<keyword evidence="1" id="KW-0472">Membrane</keyword>
<evidence type="ECO:0000256" key="1">
    <source>
        <dbReference type="SAM" id="Phobius"/>
    </source>
</evidence>
<reference evidence="2 3" key="1">
    <citation type="submission" date="2019-10" db="EMBL/GenBank/DDBJ databases">
        <title>Nocardia macrotermitis sp. nov. and Nocardia aurantia sp. nov., isolated from the gut of fungus growing-termite Macrotermes natalensis.</title>
        <authorList>
            <person name="Benndorf R."/>
            <person name="Schwitalla J."/>
            <person name="Martin K."/>
            <person name="De Beer W."/>
            <person name="Kaster A.-K."/>
            <person name="Vollmers J."/>
            <person name="Poulsen M."/>
            <person name="Beemelmanns C."/>
        </authorList>
    </citation>
    <scope>NUCLEOTIDE SEQUENCE [LARGE SCALE GENOMIC DNA]</scope>
    <source>
        <strain evidence="2 3">RB20</strain>
    </source>
</reference>
<dbReference type="Proteomes" id="UP000438448">
    <property type="component" value="Unassembled WGS sequence"/>
</dbReference>
<keyword evidence="1" id="KW-1133">Transmembrane helix</keyword>
<keyword evidence="1" id="KW-0812">Transmembrane</keyword>
<comment type="caution">
    <text evidence="2">The sequence shown here is derived from an EMBL/GenBank/DDBJ whole genome shotgun (WGS) entry which is preliminary data.</text>
</comment>